<evidence type="ECO:0000259" key="5">
    <source>
        <dbReference type="PROSITE" id="PS51821"/>
    </source>
</evidence>
<dbReference type="Gene3D" id="2.60.40.3960">
    <property type="entry name" value="Velvet domain"/>
    <property type="match status" value="1"/>
</dbReference>
<sequence length="297" mass="32730">MEHRTWCQPYHKLSATPLVGLAADIFFLPWPPWPPPTPLLCLRTRESTKAHIPVLRGIWTWTMAAQQGFYQPIAGTGIASTAGHAAALQPQPQRQWVAALTEIQTPTTGRKYGQKDRRPLDPPPVVQLRIYETNPRDSAVYEEAQDYNAVEHAGFICYAELFKFSDAFAAQQSGNAISPAPLGPDVLVGSTCVQASPVYFAGKTMLVFAFPDISSKMTGDFVLRYKFLSMAGAGFNSPTLLTWCWGNPFKVYPSRTAPALEPSTELTKALADAGMAVSIREKKRTRRGNRTPTADDE</sequence>
<dbReference type="Proteomes" id="UP000613580">
    <property type="component" value="Unassembled WGS sequence"/>
</dbReference>
<evidence type="ECO:0000256" key="2">
    <source>
        <dbReference type="ARBA" id="ARBA00023015"/>
    </source>
</evidence>
<evidence type="ECO:0000313" key="6">
    <source>
        <dbReference type="EMBL" id="KAF7305828.1"/>
    </source>
</evidence>
<proteinExistence type="predicted"/>
<dbReference type="InterPro" id="IPR038491">
    <property type="entry name" value="Velvet_dom_sf"/>
</dbReference>
<dbReference type="PANTHER" id="PTHR33572:SF3">
    <property type="entry name" value="VELVET COMPLEX SUBUNIT B"/>
    <property type="match status" value="1"/>
</dbReference>
<dbReference type="AlphaFoldDB" id="A0A8H6SV38"/>
<comment type="subcellular location">
    <subcellularLocation>
        <location evidence="1">Nucleus</location>
    </subcellularLocation>
</comment>
<evidence type="ECO:0000256" key="1">
    <source>
        <dbReference type="ARBA" id="ARBA00004123"/>
    </source>
</evidence>
<accession>A0A8H6SV38</accession>
<organism evidence="6 7">
    <name type="scientific">Mycena chlorophos</name>
    <name type="common">Agaric fungus</name>
    <name type="synonym">Agaricus chlorophos</name>
    <dbReference type="NCBI Taxonomy" id="658473"/>
    <lineage>
        <taxon>Eukaryota</taxon>
        <taxon>Fungi</taxon>
        <taxon>Dikarya</taxon>
        <taxon>Basidiomycota</taxon>
        <taxon>Agaricomycotina</taxon>
        <taxon>Agaricomycetes</taxon>
        <taxon>Agaricomycetidae</taxon>
        <taxon>Agaricales</taxon>
        <taxon>Marasmiineae</taxon>
        <taxon>Mycenaceae</taxon>
        <taxon>Mycena</taxon>
    </lineage>
</organism>
<evidence type="ECO:0000256" key="4">
    <source>
        <dbReference type="ARBA" id="ARBA00023242"/>
    </source>
</evidence>
<dbReference type="PANTHER" id="PTHR33572">
    <property type="entry name" value="SPORE DEVELOPMENT REGULATOR VOSA"/>
    <property type="match status" value="1"/>
</dbReference>
<dbReference type="PROSITE" id="PS51821">
    <property type="entry name" value="VELVET"/>
    <property type="match status" value="1"/>
</dbReference>
<evidence type="ECO:0000256" key="3">
    <source>
        <dbReference type="ARBA" id="ARBA00023163"/>
    </source>
</evidence>
<dbReference type="OrthoDB" id="5599552at2759"/>
<dbReference type="InterPro" id="IPR037525">
    <property type="entry name" value="Velvet_dom"/>
</dbReference>
<comment type="caution">
    <text evidence="6">The sequence shown here is derived from an EMBL/GenBank/DDBJ whole genome shotgun (WGS) entry which is preliminary data.</text>
</comment>
<keyword evidence="4" id="KW-0539">Nucleus</keyword>
<dbReference type="GO" id="GO:0005634">
    <property type="term" value="C:nucleus"/>
    <property type="evidence" value="ECO:0007669"/>
    <property type="project" value="UniProtKB-SubCell"/>
</dbReference>
<keyword evidence="2" id="KW-0805">Transcription regulation</keyword>
<evidence type="ECO:0000313" key="7">
    <source>
        <dbReference type="Proteomes" id="UP000613580"/>
    </source>
</evidence>
<feature type="domain" description="Velvet" evidence="5">
    <location>
        <begin position="93"/>
        <end position="280"/>
    </location>
</feature>
<dbReference type="InterPro" id="IPR021740">
    <property type="entry name" value="Velvet"/>
</dbReference>
<keyword evidence="3" id="KW-0804">Transcription</keyword>
<keyword evidence="7" id="KW-1185">Reference proteome</keyword>
<protein>
    <submittedName>
        <fullName evidence="6">Velvet domain-containing protein</fullName>
    </submittedName>
</protein>
<reference evidence="6" key="1">
    <citation type="submission" date="2020-05" db="EMBL/GenBank/DDBJ databases">
        <title>Mycena genomes resolve the evolution of fungal bioluminescence.</title>
        <authorList>
            <person name="Tsai I.J."/>
        </authorList>
    </citation>
    <scope>NUCLEOTIDE SEQUENCE</scope>
    <source>
        <strain evidence="6">110903Hualien_Pintung</strain>
    </source>
</reference>
<dbReference type="Pfam" id="PF11754">
    <property type="entry name" value="Velvet"/>
    <property type="match status" value="2"/>
</dbReference>
<name>A0A8H6SV38_MYCCL</name>
<dbReference type="EMBL" id="JACAZE010000009">
    <property type="protein sequence ID" value="KAF7305828.1"/>
    <property type="molecule type" value="Genomic_DNA"/>
</dbReference>
<gene>
    <name evidence="6" type="ORF">HMN09_00736800</name>
</gene>